<evidence type="ECO:0000256" key="2">
    <source>
        <dbReference type="ARBA" id="ARBA00006409"/>
    </source>
</evidence>
<sequence>MIAEERIHHVKRGKPRTGKYVLYWMQQAQRTHYNHALEYGIAKANELHLPLVTCFVVTEGGPDANLRHYSFMLEGLRNLAPELQKRNSQFVLRIGDIPEEVAALAKEAALLVGDWGYLRIQRAWRQEIAETVECPAVFVETDVVVPVETISPKGEIAARTLRPKIHKHSERFLLEPFGEGRCRYGDLSLPIRGFDVTQPGELFQQLNLERRIAPVKNFKGGQTEAKRRLEQFILERLHDYHRASNDPAKEILSRLSPYLHFGQISPVEIVLKVQEASVSREAKEAFLEQMVVRRELSMNFVWYNPGYDRYEEAAPEWAQMTLTQHRQDERPYLYTCSQLEQAETHDIYWNAAQQEMALTGHMHNYMRMYWGKKIIEWSKSPEEAFYTMLSLNNKYELDGRDPNGFTGVAWCFGRHDHPWKERDVFGKVRYMNAKGLERKFNIAAYVQKISALV</sequence>
<comment type="similarity">
    <text evidence="2">Belongs to the DNA photolyase class-2 family.</text>
</comment>
<comment type="caution">
    <text evidence="14">The sequence shown here is derived from an EMBL/GenBank/DDBJ whole genome shotgun (WGS) entry which is preliminary data.</text>
</comment>
<evidence type="ECO:0000256" key="6">
    <source>
        <dbReference type="ARBA" id="ARBA00022763"/>
    </source>
</evidence>
<evidence type="ECO:0000256" key="9">
    <source>
        <dbReference type="ARBA" id="ARBA00023204"/>
    </source>
</evidence>
<dbReference type="GO" id="GO:0003677">
    <property type="term" value="F:DNA binding"/>
    <property type="evidence" value="ECO:0007669"/>
    <property type="project" value="UniProtKB-KW"/>
</dbReference>
<evidence type="ECO:0000256" key="7">
    <source>
        <dbReference type="ARBA" id="ARBA00022827"/>
    </source>
</evidence>
<dbReference type="EMBL" id="PDSK01000034">
    <property type="protein sequence ID" value="PIE35756.1"/>
    <property type="molecule type" value="Genomic_DNA"/>
</dbReference>
<evidence type="ECO:0000313" key="14">
    <source>
        <dbReference type="EMBL" id="PIE35756.1"/>
    </source>
</evidence>
<organism evidence="14 15">
    <name type="scientific">candidate division KSB3 bacterium</name>
    <dbReference type="NCBI Taxonomy" id="2044937"/>
    <lineage>
        <taxon>Bacteria</taxon>
        <taxon>candidate division KSB3</taxon>
    </lineage>
</organism>
<dbReference type="AlphaFoldDB" id="A0A2G6KJ99"/>
<name>A0A2G6KJ99_9BACT</name>
<evidence type="ECO:0000256" key="4">
    <source>
        <dbReference type="ARBA" id="ARBA00014046"/>
    </source>
</evidence>
<dbReference type="InterPro" id="IPR014729">
    <property type="entry name" value="Rossmann-like_a/b/a_fold"/>
</dbReference>
<dbReference type="Gene3D" id="1.10.579.10">
    <property type="entry name" value="DNA Cyclobutane Dipyrimidine Photolyase, subunit A, domain 3"/>
    <property type="match status" value="1"/>
</dbReference>
<protein>
    <recommendedName>
        <fullName evidence="4">Deoxyribodipyrimidine photo-lyase</fullName>
        <ecNumber evidence="3">4.1.99.3</ecNumber>
    </recommendedName>
    <alternativeName>
        <fullName evidence="11">DNA photolyase</fullName>
    </alternativeName>
</protein>
<dbReference type="Gene3D" id="3.40.50.620">
    <property type="entry name" value="HUPs"/>
    <property type="match status" value="1"/>
</dbReference>
<evidence type="ECO:0000256" key="10">
    <source>
        <dbReference type="ARBA" id="ARBA00023239"/>
    </source>
</evidence>
<proteinExistence type="inferred from homology"/>
<reference evidence="14 15" key="1">
    <citation type="submission" date="2017-10" db="EMBL/GenBank/DDBJ databases">
        <title>Novel microbial diversity and functional potential in the marine mammal oral microbiome.</title>
        <authorList>
            <person name="Dudek N.K."/>
            <person name="Sun C.L."/>
            <person name="Burstein D."/>
            <person name="Kantor R.S."/>
            <person name="Aliaga Goltsman D.S."/>
            <person name="Bik E.M."/>
            <person name="Thomas B.C."/>
            <person name="Banfield J.F."/>
            <person name="Relman D.A."/>
        </authorList>
    </citation>
    <scope>NUCLEOTIDE SEQUENCE [LARGE SCALE GENOMIC DNA]</scope>
    <source>
        <strain evidence="14">DOLJORAL78_47_16</strain>
    </source>
</reference>
<evidence type="ECO:0000256" key="11">
    <source>
        <dbReference type="ARBA" id="ARBA00031671"/>
    </source>
</evidence>
<dbReference type="InterPro" id="IPR006050">
    <property type="entry name" value="DNA_photolyase_N"/>
</dbReference>
<dbReference type="Pfam" id="PF00875">
    <property type="entry name" value="DNA_photolyase"/>
    <property type="match status" value="1"/>
</dbReference>
<evidence type="ECO:0000256" key="1">
    <source>
        <dbReference type="ARBA" id="ARBA00001974"/>
    </source>
</evidence>
<dbReference type="SUPFAM" id="SSF52425">
    <property type="entry name" value="Cryptochrome/photolyase, N-terminal domain"/>
    <property type="match status" value="1"/>
</dbReference>
<dbReference type="InterPro" id="IPR036155">
    <property type="entry name" value="Crypto/Photolyase_N_sf"/>
</dbReference>
<dbReference type="Gene3D" id="1.25.40.80">
    <property type="match status" value="1"/>
</dbReference>
<gene>
    <name evidence="14" type="ORF">CSA56_03010</name>
</gene>
<keyword evidence="5" id="KW-0285">Flavoprotein</keyword>
<dbReference type="FunFam" id="1.10.579.10:FF:000002">
    <property type="entry name" value="Deoxyribodipyrimidine photolyase"/>
    <property type="match status" value="1"/>
</dbReference>
<comment type="catalytic activity">
    <reaction evidence="12">
        <text>cyclobutadipyrimidine (in DNA) = 2 pyrimidine residues (in DNA).</text>
        <dbReference type="EC" id="4.1.99.3"/>
    </reaction>
</comment>
<keyword evidence="8" id="KW-0238">DNA-binding</keyword>
<dbReference type="InterPro" id="IPR052219">
    <property type="entry name" value="Photolyase_Class-2"/>
</dbReference>
<evidence type="ECO:0000256" key="12">
    <source>
        <dbReference type="ARBA" id="ARBA00033999"/>
    </source>
</evidence>
<dbReference type="PROSITE" id="PS01084">
    <property type="entry name" value="DNA_PHOTOLYASES_2_2"/>
    <property type="match status" value="1"/>
</dbReference>
<comment type="cofactor">
    <cofactor evidence="1">
        <name>FAD</name>
        <dbReference type="ChEBI" id="CHEBI:57692"/>
    </cofactor>
</comment>
<dbReference type="InterPro" id="IPR036134">
    <property type="entry name" value="Crypto/Photolyase_FAD-like_sf"/>
</dbReference>
<dbReference type="GO" id="GO:0000719">
    <property type="term" value="P:photoreactive repair"/>
    <property type="evidence" value="ECO:0007669"/>
    <property type="project" value="TreeGrafter"/>
</dbReference>
<dbReference type="EC" id="4.1.99.3" evidence="3"/>
<evidence type="ECO:0000256" key="5">
    <source>
        <dbReference type="ARBA" id="ARBA00022630"/>
    </source>
</evidence>
<dbReference type="InterPro" id="IPR032673">
    <property type="entry name" value="DNA_photolyase_2_CS"/>
</dbReference>
<dbReference type="GO" id="GO:0003904">
    <property type="term" value="F:deoxyribodipyrimidine photo-lyase activity"/>
    <property type="evidence" value="ECO:0007669"/>
    <property type="project" value="UniProtKB-EC"/>
</dbReference>
<evidence type="ECO:0000313" key="15">
    <source>
        <dbReference type="Proteomes" id="UP000230821"/>
    </source>
</evidence>
<keyword evidence="6" id="KW-0227">DNA damage</keyword>
<feature type="domain" description="Photolyase/cryptochrome alpha/beta" evidence="13">
    <location>
        <begin position="19"/>
        <end position="147"/>
    </location>
</feature>
<accession>A0A2G6KJ99</accession>
<evidence type="ECO:0000259" key="13">
    <source>
        <dbReference type="PROSITE" id="PS51645"/>
    </source>
</evidence>
<dbReference type="PANTHER" id="PTHR10211">
    <property type="entry name" value="DEOXYRIBODIPYRIMIDINE PHOTOLYASE"/>
    <property type="match status" value="1"/>
</dbReference>
<keyword evidence="9" id="KW-0234">DNA repair</keyword>
<dbReference type="Proteomes" id="UP000230821">
    <property type="component" value="Unassembled WGS sequence"/>
</dbReference>
<keyword evidence="10 14" id="KW-0456">Lyase</keyword>
<evidence type="ECO:0000256" key="8">
    <source>
        <dbReference type="ARBA" id="ARBA00023125"/>
    </source>
</evidence>
<dbReference type="PANTHER" id="PTHR10211:SF0">
    <property type="entry name" value="DEOXYRIBODIPYRIMIDINE PHOTO-LYASE"/>
    <property type="match status" value="1"/>
</dbReference>
<evidence type="ECO:0000256" key="3">
    <source>
        <dbReference type="ARBA" id="ARBA00013149"/>
    </source>
</evidence>
<keyword evidence="7" id="KW-0274">FAD</keyword>
<dbReference type="SUPFAM" id="SSF48173">
    <property type="entry name" value="Cryptochrome/photolyase FAD-binding domain"/>
    <property type="match status" value="1"/>
</dbReference>
<dbReference type="PROSITE" id="PS51645">
    <property type="entry name" value="PHR_CRY_ALPHA_BETA"/>
    <property type="match status" value="1"/>
</dbReference>